<protein>
    <submittedName>
        <fullName evidence="2">Uncharacterized protein</fullName>
    </submittedName>
</protein>
<comment type="caution">
    <text evidence="2">The sequence shown here is derived from an EMBL/GenBank/DDBJ whole genome shotgun (WGS) entry which is preliminary data.</text>
</comment>
<evidence type="ECO:0000256" key="1">
    <source>
        <dbReference type="SAM" id="MobiDB-lite"/>
    </source>
</evidence>
<name>A0AAV7G0F8_DENCH</name>
<dbReference type="AlphaFoldDB" id="A0AAV7G0F8"/>
<organism evidence="2 3">
    <name type="scientific">Dendrobium chrysotoxum</name>
    <name type="common">Orchid</name>
    <dbReference type="NCBI Taxonomy" id="161865"/>
    <lineage>
        <taxon>Eukaryota</taxon>
        <taxon>Viridiplantae</taxon>
        <taxon>Streptophyta</taxon>
        <taxon>Embryophyta</taxon>
        <taxon>Tracheophyta</taxon>
        <taxon>Spermatophyta</taxon>
        <taxon>Magnoliopsida</taxon>
        <taxon>Liliopsida</taxon>
        <taxon>Asparagales</taxon>
        <taxon>Orchidaceae</taxon>
        <taxon>Epidendroideae</taxon>
        <taxon>Malaxideae</taxon>
        <taxon>Dendrobiinae</taxon>
        <taxon>Dendrobium</taxon>
    </lineage>
</organism>
<dbReference type="EMBL" id="JAGFBR010000018">
    <property type="protein sequence ID" value="KAH0449652.1"/>
    <property type="molecule type" value="Genomic_DNA"/>
</dbReference>
<evidence type="ECO:0000313" key="3">
    <source>
        <dbReference type="Proteomes" id="UP000775213"/>
    </source>
</evidence>
<evidence type="ECO:0000313" key="2">
    <source>
        <dbReference type="EMBL" id="KAH0449652.1"/>
    </source>
</evidence>
<dbReference type="Proteomes" id="UP000775213">
    <property type="component" value="Unassembled WGS sequence"/>
</dbReference>
<feature type="region of interest" description="Disordered" evidence="1">
    <location>
        <begin position="17"/>
        <end position="53"/>
    </location>
</feature>
<accession>A0AAV7G0F8</accession>
<gene>
    <name evidence="2" type="ORF">IEQ34_020344</name>
</gene>
<sequence>MAHKIVVGQINGQLGVLGSSKQKFGGTKASGDDIEIGPLDNSKKSEGFLDKEDKDGQCNIDNVDSIEEQALLDVGENDVGEKVGDDKNHIKSGSLVNQGMEENNLNEKCRIVKKMTKMVVLSIKLVRISVKVDPILLL</sequence>
<keyword evidence="3" id="KW-1185">Reference proteome</keyword>
<proteinExistence type="predicted"/>
<feature type="compositionally biased region" description="Basic and acidic residues" evidence="1">
    <location>
        <begin position="41"/>
        <end position="53"/>
    </location>
</feature>
<reference evidence="2 3" key="1">
    <citation type="journal article" date="2021" name="Hortic Res">
        <title>Chromosome-scale assembly of the Dendrobium chrysotoxum genome enhances the understanding of orchid evolution.</title>
        <authorList>
            <person name="Zhang Y."/>
            <person name="Zhang G.Q."/>
            <person name="Zhang D."/>
            <person name="Liu X.D."/>
            <person name="Xu X.Y."/>
            <person name="Sun W.H."/>
            <person name="Yu X."/>
            <person name="Zhu X."/>
            <person name="Wang Z.W."/>
            <person name="Zhao X."/>
            <person name="Zhong W.Y."/>
            <person name="Chen H."/>
            <person name="Yin W.L."/>
            <person name="Huang T."/>
            <person name="Niu S.C."/>
            <person name="Liu Z.J."/>
        </authorList>
    </citation>
    <scope>NUCLEOTIDE SEQUENCE [LARGE SCALE GENOMIC DNA]</scope>
    <source>
        <strain evidence="2">Lindl</strain>
    </source>
</reference>